<feature type="transmembrane region" description="Helical" evidence="12">
    <location>
        <begin position="262"/>
        <end position="281"/>
    </location>
</feature>
<dbReference type="EMBL" id="OU892280">
    <property type="protein sequence ID" value="CAG9767283.1"/>
    <property type="molecule type" value="Genomic_DNA"/>
</dbReference>
<dbReference type="FunFam" id="1.20.1250.20:FF:000144">
    <property type="entry name" value="Picot, isoform B"/>
    <property type="match status" value="1"/>
</dbReference>
<keyword evidence="9" id="KW-0739">Sodium transport</keyword>
<dbReference type="PANTHER" id="PTHR11662:SF280">
    <property type="entry name" value="FI21844P1-RELATED"/>
    <property type="match status" value="1"/>
</dbReference>
<feature type="transmembrane region" description="Helical" evidence="12">
    <location>
        <begin position="82"/>
        <end position="102"/>
    </location>
</feature>
<evidence type="ECO:0000256" key="8">
    <source>
        <dbReference type="ARBA" id="ARBA00023136"/>
    </source>
</evidence>
<proteinExistence type="inferred from homology"/>
<dbReference type="InterPro" id="IPR020846">
    <property type="entry name" value="MFS_dom"/>
</dbReference>
<dbReference type="Proteomes" id="UP001152799">
    <property type="component" value="Chromosome 4"/>
</dbReference>
<dbReference type="OrthoDB" id="2985014at2759"/>
<organism evidence="14 15">
    <name type="scientific">Ceutorhynchus assimilis</name>
    <name type="common">cabbage seed weevil</name>
    <dbReference type="NCBI Taxonomy" id="467358"/>
    <lineage>
        <taxon>Eukaryota</taxon>
        <taxon>Metazoa</taxon>
        <taxon>Ecdysozoa</taxon>
        <taxon>Arthropoda</taxon>
        <taxon>Hexapoda</taxon>
        <taxon>Insecta</taxon>
        <taxon>Pterygota</taxon>
        <taxon>Neoptera</taxon>
        <taxon>Endopterygota</taxon>
        <taxon>Coleoptera</taxon>
        <taxon>Polyphaga</taxon>
        <taxon>Cucujiformia</taxon>
        <taxon>Curculionidae</taxon>
        <taxon>Ceutorhynchinae</taxon>
        <taxon>Ceutorhynchus</taxon>
    </lineage>
</organism>
<dbReference type="InterPro" id="IPR011701">
    <property type="entry name" value="MFS"/>
</dbReference>
<dbReference type="Pfam" id="PF07690">
    <property type="entry name" value="MFS_1"/>
    <property type="match status" value="1"/>
</dbReference>
<dbReference type="PANTHER" id="PTHR11662">
    <property type="entry name" value="SOLUTE CARRIER FAMILY 17"/>
    <property type="match status" value="1"/>
</dbReference>
<evidence type="ECO:0000313" key="14">
    <source>
        <dbReference type="EMBL" id="CAG9767283.1"/>
    </source>
</evidence>
<keyword evidence="4 12" id="KW-0812">Transmembrane</keyword>
<evidence type="ECO:0000256" key="2">
    <source>
        <dbReference type="ARBA" id="ARBA00008586"/>
    </source>
</evidence>
<accession>A0A9N9MUE9</accession>
<evidence type="ECO:0000256" key="4">
    <source>
        <dbReference type="ARBA" id="ARBA00022692"/>
    </source>
</evidence>
<keyword evidence="6 12" id="KW-1133">Transmembrane helix</keyword>
<keyword evidence="8 12" id="KW-0472">Membrane</keyword>
<dbReference type="GO" id="GO:0006820">
    <property type="term" value="P:monoatomic anion transport"/>
    <property type="evidence" value="ECO:0007669"/>
    <property type="project" value="TreeGrafter"/>
</dbReference>
<dbReference type="GO" id="GO:0006814">
    <property type="term" value="P:sodium ion transport"/>
    <property type="evidence" value="ECO:0007669"/>
    <property type="project" value="UniProtKB-KW"/>
</dbReference>
<dbReference type="SUPFAM" id="SSF103473">
    <property type="entry name" value="MFS general substrate transporter"/>
    <property type="match status" value="1"/>
</dbReference>
<dbReference type="PROSITE" id="PS50850">
    <property type="entry name" value="MFS"/>
    <property type="match status" value="1"/>
</dbReference>
<feature type="transmembrane region" description="Helical" evidence="12">
    <location>
        <begin position="395"/>
        <end position="413"/>
    </location>
</feature>
<keyword evidence="5" id="KW-0769">Symport</keyword>
<evidence type="ECO:0000256" key="5">
    <source>
        <dbReference type="ARBA" id="ARBA00022847"/>
    </source>
</evidence>
<dbReference type="InterPro" id="IPR050382">
    <property type="entry name" value="MFS_Na/Anion_cotransporter"/>
</dbReference>
<comment type="function">
    <text evidence="10">May be an inorganic phosphate cotransporter.</text>
</comment>
<keyword evidence="15" id="KW-1185">Reference proteome</keyword>
<feature type="domain" description="Major facilitator superfamily (MFS) profile" evidence="13">
    <location>
        <begin position="35"/>
        <end position="457"/>
    </location>
</feature>
<evidence type="ECO:0000256" key="12">
    <source>
        <dbReference type="SAM" id="Phobius"/>
    </source>
</evidence>
<evidence type="ECO:0000256" key="6">
    <source>
        <dbReference type="ARBA" id="ARBA00022989"/>
    </source>
</evidence>
<dbReference type="GO" id="GO:0016020">
    <property type="term" value="C:membrane"/>
    <property type="evidence" value="ECO:0007669"/>
    <property type="project" value="UniProtKB-SubCell"/>
</dbReference>
<feature type="transmembrane region" description="Helical" evidence="12">
    <location>
        <begin position="339"/>
        <end position="358"/>
    </location>
</feature>
<gene>
    <name evidence="14" type="ORF">CEUTPL_LOCUS7849</name>
</gene>
<evidence type="ECO:0000256" key="11">
    <source>
        <dbReference type="ARBA" id="ARBA00068450"/>
    </source>
</evidence>
<feature type="transmembrane region" description="Helical" evidence="12">
    <location>
        <begin position="109"/>
        <end position="128"/>
    </location>
</feature>
<evidence type="ECO:0000259" key="13">
    <source>
        <dbReference type="PROSITE" id="PS50850"/>
    </source>
</evidence>
<feature type="transmembrane region" description="Helical" evidence="12">
    <location>
        <begin position="364"/>
        <end position="383"/>
    </location>
</feature>
<keyword evidence="3" id="KW-0813">Transport</keyword>
<feature type="transmembrane region" description="Helical" evidence="12">
    <location>
        <begin position="433"/>
        <end position="453"/>
    </location>
</feature>
<feature type="transmembrane region" description="Helical" evidence="12">
    <location>
        <begin position="38"/>
        <end position="62"/>
    </location>
</feature>
<evidence type="ECO:0000256" key="1">
    <source>
        <dbReference type="ARBA" id="ARBA00004141"/>
    </source>
</evidence>
<feature type="transmembrane region" description="Helical" evidence="12">
    <location>
        <begin position="198"/>
        <end position="220"/>
    </location>
</feature>
<dbReference type="GO" id="GO:0015293">
    <property type="term" value="F:symporter activity"/>
    <property type="evidence" value="ECO:0007669"/>
    <property type="project" value="UniProtKB-KW"/>
</dbReference>
<dbReference type="FunFam" id="1.20.1250.20:FF:000003">
    <property type="entry name" value="Solute carrier family 17 member 3"/>
    <property type="match status" value="1"/>
</dbReference>
<dbReference type="InterPro" id="IPR036259">
    <property type="entry name" value="MFS_trans_sf"/>
</dbReference>
<evidence type="ECO:0000256" key="3">
    <source>
        <dbReference type="ARBA" id="ARBA00022448"/>
    </source>
</evidence>
<feature type="transmembrane region" description="Helical" evidence="12">
    <location>
        <begin position="170"/>
        <end position="192"/>
    </location>
</feature>
<keyword evidence="9" id="KW-0406">Ion transport</keyword>
<evidence type="ECO:0000256" key="10">
    <source>
        <dbReference type="ARBA" id="ARBA00054632"/>
    </source>
</evidence>
<feature type="transmembrane region" description="Helical" evidence="12">
    <location>
        <begin position="301"/>
        <end position="327"/>
    </location>
</feature>
<dbReference type="Gene3D" id="1.20.1250.20">
    <property type="entry name" value="MFS general substrate transporter like domains"/>
    <property type="match status" value="2"/>
</dbReference>
<comment type="similarity">
    <text evidence="2">Belongs to the major facilitator superfamily. Sodium/anion cotransporter family.</text>
</comment>
<comment type="subcellular location">
    <subcellularLocation>
        <location evidence="1">Membrane</location>
        <topology evidence="1">Multi-pass membrane protein</topology>
    </subcellularLocation>
</comment>
<evidence type="ECO:0000313" key="15">
    <source>
        <dbReference type="Proteomes" id="UP001152799"/>
    </source>
</evidence>
<evidence type="ECO:0000256" key="9">
    <source>
        <dbReference type="ARBA" id="ARBA00023201"/>
    </source>
</evidence>
<name>A0A9N9MUE9_9CUCU</name>
<evidence type="ECO:0000256" key="7">
    <source>
        <dbReference type="ARBA" id="ARBA00023053"/>
    </source>
</evidence>
<sequence>MIKKRASVVDTNENHVQEKDTIITDKGPTIGCRHVQAILLFFAFFFGLGSRTNLSVAIVAMTDNTTSPNPDVPTYNWTNTSVMLSAFFWSYISLQILSGYLGKRYGPKYFLLVTSIINCLAVGLIPVAAKISSYGVIVCRVVQGLAQGFLDPSIHVMLGTWIPNEEKSTLCNFIFAGIFSGTIFTSVLTGYLSTSWLGWPWSFYILAMLNFVWCIFWGIFGQNSPATHPRITKEEKKYIQRSLQQEVEDKLPTPWLQIFTSVPFYATMAGYIGVILGHTLLTTEIPTYLAKVMNFKLKENALLNTLPTLAGALVGLATGPLSDWIIVKGYLTRLNARRMFHVLGSFGGALFYVWLSFLNSSQPYTSVVLITLGSGIFSLVLAGSNVNHLDLSPKFAGITFGILSSAGGIASTFPPLLVQWIVLDQTSTDQWRIVFLASAGFYVAGALIFYFFASASRQPWDGPEEKDAEERN</sequence>
<dbReference type="AlphaFoldDB" id="A0A9N9MUE9"/>
<keyword evidence="7" id="KW-0915">Sodium</keyword>
<reference evidence="14" key="1">
    <citation type="submission" date="2022-01" db="EMBL/GenBank/DDBJ databases">
        <authorList>
            <person name="King R."/>
        </authorList>
    </citation>
    <scope>NUCLEOTIDE SEQUENCE</scope>
</reference>
<protein>
    <recommendedName>
        <fullName evidence="11">Putative inorganic phosphate cotransporter</fullName>
    </recommendedName>
</protein>